<feature type="domain" description="ABC transporter" evidence="9">
    <location>
        <begin position="10"/>
        <end position="244"/>
    </location>
</feature>
<evidence type="ECO:0000313" key="10">
    <source>
        <dbReference type="EMBL" id="KRM13346.1"/>
    </source>
</evidence>
<dbReference type="Proteomes" id="UP000051820">
    <property type="component" value="Unassembled WGS sequence"/>
</dbReference>
<dbReference type="STRING" id="1423807.FD16_GL000821"/>
<keyword evidence="4" id="KW-1003">Cell membrane</keyword>
<dbReference type="InterPro" id="IPR015856">
    <property type="entry name" value="ABC_transpr_CbiO/EcfA_su"/>
</dbReference>
<dbReference type="GO" id="GO:0016887">
    <property type="term" value="F:ATP hydrolysis activity"/>
    <property type="evidence" value="ECO:0007669"/>
    <property type="project" value="InterPro"/>
</dbReference>
<proteinExistence type="inferred from homology"/>
<dbReference type="PROSITE" id="PS50893">
    <property type="entry name" value="ABC_TRANSPORTER_2"/>
    <property type="match status" value="1"/>
</dbReference>
<name>A0A0R1W746_9LACO</name>
<keyword evidence="11" id="KW-1185">Reference proteome</keyword>
<organism evidence="10 11">
    <name type="scientific">Paucilactobacillus suebicus DSM 5007 = KCTC 3549</name>
    <dbReference type="NCBI Taxonomy" id="1423807"/>
    <lineage>
        <taxon>Bacteria</taxon>
        <taxon>Bacillati</taxon>
        <taxon>Bacillota</taxon>
        <taxon>Bacilli</taxon>
        <taxon>Lactobacillales</taxon>
        <taxon>Lactobacillaceae</taxon>
        <taxon>Paucilactobacillus</taxon>
    </lineage>
</organism>
<dbReference type="InterPro" id="IPR003439">
    <property type="entry name" value="ABC_transporter-like_ATP-bd"/>
</dbReference>
<dbReference type="AlphaFoldDB" id="A0A0R1W746"/>
<accession>A0A0R1W746</accession>
<keyword evidence="5" id="KW-0547">Nucleotide-binding</keyword>
<evidence type="ECO:0000256" key="2">
    <source>
        <dbReference type="ARBA" id="ARBA00005417"/>
    </source>
</evidence>
<dbReference type="EMBL" id="AZGF01000002">
    <property type="protein sequence ID" value="KRM13346.1"/>
    <property type="molecule type" value="Genomic_DNA"/>
</dbReference>
<reference evidence="10 11" key="1">
    <citation type="journal article" date="2015" name="Genome Announc.">
        <title>Expanding the biotechnology potential of lactobacilli through comparative genomics of 213 strains and associated genera.</title>
        <authorList>
            <person name="Sun Z."/>
            <person name="Harris H.M."/>
            <person name="McCann A."/>
            <person name="Guo C."/>
            <person name="Argimon S."/>
            <person name="Zhang W."/>
            <person name="Yang X."/>
            <person name="Jeffery I.B."/>
            <person name="Cooney J.C."/>
            <person name="Kagawa T.F."/>
            <person name="Liu W."/>
            <person name="Song Y."/>
            <person name="Salvetti E."/>
            <person name="Wrobel A."/>
            <person name="Rasinkangas P."/>
            <person name="Parkhill J."/>
            <person name="Rea M.C."/>
            <person name="O'Sullivan O."/>
            <person name="Ritari J."/>
            <person name="Douillard F.P."/>
            <person name="Paul Ross R."/>
            <person name="Yang R."/>
            <person name="Briner A.E."/>
            <person name="Felis G.E."/>
            <person name="de Vos W.M."/>
            <person name="Barrangou R."/>
            <person name="Klaenhammer T.R."/>
            <person name="Caufield P.W."/>
            <person name="Cui Y."/>
            <person name="Zhang H."/>
            <person name="O'Toole P.W."/>
        </authorList>
    </citation>
    <scope>NUCLEOTIDE SEQUENCE [LARGE SCALE GENOMIC DNA]</scope>
    <source>
        <strain evidence="10 11">DSM 5007</strain>
    </source>
</reference>
<dbReference type="InterPro" id="IPR003593">
    <property type="entry name" value="AAA+_ATPase"/>
</dbReference>
<sequence length="284" mass="31434">MERQLMNNIISVQNAIFSYPGNDIHVLNDISFDVSQGEWVAIIGHNGSGKSTLAKAIDGLLSLDSGQVVVDGLELNENTVWDVRSKIGFVFQNPDNQFVGATVADDVAFGLENRHVDHATMVAKVDEALKLVRMDKYADREPAGLSGGQKQRVALAGVIAMQPKIVILDEATSMLDPQGRQEVIELLHELKQRYKFTVLTITHDIDETALADRLFVIDDGSLISSGEPEKILSDSKMLLEKGLDLPLGEHIKHDLKELKIEVPEEYMNSSQVVNWLCQQLSSME</sequence>
<protein>
    <submittedName>
        <fullName evidence="10">Cobalt transport ATP-binding protein</fullName>
    </submittedName>
</protein>
<dbReference type="SUPFAM" id="SSF52540">
    <property type="entry name" value="P-loop containing nucleoside triphosphate hydrolases"/>
    <property type="match status" value="1"/>
</dbReference>
<dbReference type="eggNOG" id="COG1122">
    <property type="taxonomic scope" value="Bacteria"/>
</dbReference>
<dbReference type="SMART" id="SM00382">
    <property type="entry name" value="AAA"/>
    <property type="match status" value="1"/>
</dbReference>
<evidence type="ECO:0000256" key="3">
    <source>
        <dbReference type="ARBA" id="ARBA00022448"/>
    </source>
</evidence>
<keyword evidence="7" id="KW-1278">Translocase</keyword>
<evidence type="ECO:0000313" key="11">
    <source>
        <dbReference type="Proteomes" id="UP000051820"/>
    </source>
</evidence>
<evidence type="ECO:0000256" key="4">
    <source>
        <dbReference type="ARBA" id="ARBA00022475"/>
    </source>
</evidence>
<keyword evidence="8" id="KW-0472">Membrane</keyword>
<dbReference type="FunFam" id="3.40.50.300:FF:000224">
    <property type="entry name" value="Energy-coupling factor transporter ATP-binding protein EcfA"/>
    <property type="match status" value="1"/>
</dbReference>
<dbReference type="NCBIfam" id="NF010167">
    <property type="entry name" value="PRK13648.1"/>
    <property type="match status" value="1"/>
</dbReference>
<dbReference type="NCBIfam" id="TIGR04520">
    <property type="entry name" value="ECF_ATPase_1"/>
    <property type="match status" value="1"/>
</dbReference>
<dbReference type="GO" id="GO:0042626">
    <property type="term" value="F:ATPase-coupled transmembrane transporter activity"/>
    <property type="evidence" value="ECO:0007669"/>
    <property type="project" value="TreeGrafter"/>
</dbReference>
<keyword evidence="6 10" id="KW-0067">ATP-binding</keyword>
<dbReference type="Gene3D" id="3.40.50.300">
    <property type="entry name" value="P-loop containing nucleotide triphosphate hydrolases"/>
    <property type="match status" value="1"/>
</dbReference>
<dbReference type="PANTHER" id="PTHR43553">
    <property type="entry name" value="HEAVY METAL TRANSPORTER"/>
    <property type="match status" value="1"/>
</dbReference>
<gene>
    <name evidence="10" type="ORF">FD16_GL000821</name>
</gene>
<evidence type="ECO:0000256" key="8">
    <source>
        <dbReference type="ARBA" id="ARBA00023136"/>
    </source>
</evidence>
<dbReference type="PROSITE" id="PS00211">
    <property type="entry name" value="ABC_TRANSPORTER_1"/>
    <property type="match status" value="1"/>
</dbReference>
<dbReference type="GO" id="GO:0043190">
    <property type="term" value="C:ATP-binding cassette (ABC) transporter complex"/>
    <property type="evidence" value="ECO:0007669"/>
    <property type="project" value="TreeGrafter"/>
</dbReference>
<dbReference type="InterPro" id="IPR017871">
    <property type="entry name" value="ABC_transporter-like_CS"/>
</dbReference>
<dbReference type="InterPro" id="IPR030947">
    <property type="entry name" value="EcfA_1"/>
</dbReference>
<evidence type="ECO:0000256" key="7">
    <source>
        <dbReference type="ARBA" id="ARBA00022967"/>
    </source>
</evidence>
<dbReference type="PANTHER" id="PTHR43553:SF24">
    <property type="entry name" value="ENERGY-COUPLING FACTOR TRANSPORTER ATP-BINDING PROTEIN ECFA1"/>
    <property type="match status" value="1"/>
</dbReference>
<evidence type="ECO:0000256" key="5">
    <source>
        <dbReference type="ARBA" id="ARBA00022741"/>
    </source>
</evidence>
<dbReference type="InterPro" id="IPR050095">
    <property type="entry name" value="ECF_ABC_transporter_ATP-bd"/>
</dbReference>
<comment type="caution">
    <text evidence="10">The sequence shown here is derived from an EMBL/GenBank/DDBJ whole genome shotgun (WGS) entry which is preliminary data.</text>
</comment>
<evidence type="ECO:0000256" key="6">
    <source>
        <dbReference type="ARBA" id="ARBA00022840"/>
    </source>
</evidence>
<dbReference type="Pfam" id="PF00005">
    <property type="entry name" value="ABC_tran"/>
    <property type="match status" value="1"/>
</dbReference>
<evidence type="ECO:0000259" key="9">
    <source>
        <dbReference type="PROSITE" id="PS50893"/>
    </source>
</evidence>
<dbReference type="GO" id="GO:0005524">
    <property type="term" value="F:ATP binding"/>
    <property type="evidence" value="ECO:0007669"/>
    <property type="project" value="UniProtKB-KW"/>
</dbReference>
<comment type="subcellular location">
    <subcellularLocation>
        <location evidence="1">Cell membrane</location>
        <topology evidence="1">Peripheral membrane protein</topology>
    </subcellularLocation>
</comment>
<dbReference type="CDD" id="cd03225">
    <property type="entry name" value="ABC_cobalt_CbiO_domain1"/>
    <property type="match status" value="1"/>
</dbReference>
<dbReference type="NCBIfam" id="NF010156">
    <property type="entry name" value="PRK13635.1"/>
    <property type="match status" value="1"/>
</dbReference>
<dbReference type="PATRIC" id="fig|1423807.3.peg.833"/>
<evidence type="ECO:0000256" key="1">
    <source>
        <dbReference type="ARBA" id="ARBA00004202"/>
    </source>
</evidence>
<dbReference type="InterPro" id="IPR027417">
    <property type="entry name" value="P-loop_NTPase"/>
</dbReference>
<comment type="similarity">
    <text evidence="2">Belongs to the ABC transporter superfamily.</text>
</comment>
<keyword evidence="3" id="KW-0813">Transport</keyword>